<evidence type="ECO:0000256" key="3">
    <source>
        <dbReference type="ARBA" id="ARBA00022553"/>
    </source>
</evidence>
<organism evidence="9">
    <name type="scientific">Solibacter usitatus (strain Ellin6076)</name>
    <dbReference type="NCBI Taxonomy" id="234267"/>
    <lineage>
        <taxon>Bacteria</taxon>
        <taxon>Pseudomonadati</taxon>
        <taxon>Acidobacteriota</taxon>
        <taxon>Terriglobia</taxon>
        <taxon>Bryobacterales</taxon>
        <taxon>Solibacteraceae</taxon>
        <taxon>Candidatus Solibacter</taxon>
    </lineage>
</organism>
<dbReference type="CDD" id="cd00130">
    <property type="entry name" value="PAS"/>
    <property type="match status" value="2"/>
</dbReference>
<evidence type="ECO:0000256" key="1">
    <source>
        <dbReference type="ARBA" id="ARBA00000085"/>
    </source>
</evidence>
<dbReference type="Gene3D" id="3.30.565.10">
    <property type="entry name" value="Histidine kinase-like ATPase, C-terminal domain"/>
    <property type="match status" value="1"/>
</dbReference>
<dbReference type="InterPro" id="IPR001789">
    <property type="entry name" value="Sig_transdc_resp-reg_receiver"/>
</dbReference>
<dbReference type="InterPro" id="IPR036097">
    <property type="entry name" value="HisK_dim/P_sf"/>
</dbReference>
<dbReference type="KEGG" id="sus:Acid_3206"/>
<evidence type="ECO:0000259" key="5">
    <source>
        <dbReference type="PROSITE" id="PS50109"/>
    </source>
</evidence>
<keyword evidence="9" id="KW-0418">Kinase</keyword>
<keyword evidence="3 4" id="KW-0597">Phosphoprotein</keyword>
<dbReference type="SMART" id="SM00387">
    <property type="entry name" value="HATPase_c"/>
    <property type="match status" value="1"/>
</dbReference>
<dbReference type="PANTHER" id="PTHR43065">
    <property type="entry name" value="SENSOR HISTIDINE KINASE"/>
    <property type="match status" value="1"/>
</dbReference>
<dbReference type="InterPro" id="IPR035965">
    <property type="entry name" value="PAS-like_dom_sf"/>
</dbReference>
<dbReference type="Pfam" id="PF02518">
    <property type="entry name" value="HATPase_c"/>
    <property type="match status" value="1"/>
</dbReference>
<dbReference type="PROSITE" id="PS50113">
    <property type="entry name" value="PAC"/>
    <property type="match status" value="2"/>
</dbReference>
<feature type="domain" description="Histidine kinase" evidence="5">
    <location>
        <begin position="419"/>
        <end position="644"/>
    </location>
</feature>
<dbReference type="PRINTS" id="PR00344">
    <property type="entry name" value="BCTRLSENSOR"/>
</dbReference>
<gene>
    <name evidence="9" type="ordered locus">Acid_3206</name>
</gene>
<evidence type="ECO:0000259" key="6">
    <source>
        <dbReference type="PROSITE" id="PS50110"/>
    </source>
</evidence>
<dbReference type="EC" id="2.7.13.3" evidence="2"/>
<dbReference type="Gene3D" id="3.30.450.20">
    <property type="entry name" value="PAS domain"/>
    <property type="match status" value="3"/>
</dbReference>
<dbReference type="InterPro" id="IPR003661">
    <property type="entry name" value="HisK_dim/P_dom"/>
</dbReference>
<dbReference type="OrthoDB" id="100939at2"/>
<dbReference type="Gene3D" id="1.10.287.130">
    <property type="match status" value="1"/>
</dbReference>
<dbReference type="PANTHER" id="PTHR43065:SF42">
    <property type="entry name" value="TWO-COMPONENT SENSOR PPRA"/>
    <property type="match status" value="1"/>
</dbReference>
<dbReference type="Pfam" id="PF08448">
    <property type="entry name" value="PAS_4"/>
    <property type="match status" value="1"/>
</dbReference>
<dbReference type="eggNOG" id="COG3852">
    <property type="taxonomic scope" value="Bacteria"/>
</dbReference>
<dbReference type="InParanoid" id="Q022C0"/>
<feature type="modified residue" description="4-aspartylphosphate" evidence="4">
    <location>
        <position position="715"/>
    </location>
</feature>
<dbReference type="Gene3D" id="3.40.50.2300">
    <property type="match status" value="1"/>
</dbReference>
<dbReference type="Pfam" id="PF00512">
    <property type="entry name" value="HisKA"/>
    <property type="match status" value="1"/>
</dbReference>
<dbReference type="Pfam" id="PF00072">
    <property type="entry name" value="Response_reg"/>
    <property type="match status" value="1"/>
</dbReference>
<dbReference type="InterPro" id="IPR013656">
    <property type="entry name" value="PAS_4"/>
</dbReference>
<evidence type="ECO:0000313" key="9">
    <source>
        <dbReference type="EMBL" id="ABJ84183.1"/>
    </source>
</evidence>
<dbReference type="SUPFAM" id="SSF55874">
    <property type="entry name" value="ATPase domain of HSP90 chaperone/DNA topoisomerase II/histidine kinase"/>
    <property type="match status" value="1"/>
</dbReference>
<evidence type="ECO:0000259" key="7">
    <source>
        <dbReference type="PROSITE" id="PS50112"/>
    </source>
</evidence>
<dbReference type="PROSITE" id="PS50112">
    <property type="entry name" value="PAS"/>
    <property type="match status" value="1"/>
</dbReference>
<dbReference type="Pfam" id="PF13188">
    <property type="entry name" value="PAS_8"/>
    <property type="match status" value="1"/>
</dbReference>
<accession>Q022C0</accession>
<keyword evidence="9" id="KW-0808">Transferase</keyword>
<feature type="domain" description="PAC" evidence="8">
    <location>
        <begin position="355"/>
        <end position="406"/>
    </location>
</feature>
<dbReference type="InterPro" id="IPR005467">
    <property type="entry name" value="His_kinase_dom"/>
</dbReference>
<reference evidence="9" key="1">
    <citation type="submission" date="2006-10" db="EMBL/GenBank/DDBJ databases">
        <title>Complete sequence of Solibacter usitatus Ellin6076.</title>
        <authorList>
            <consortium name="US DOE Joint Genome Institute"/>
            <person name="Copeland A."/>
            <person name="Lucas S."/>
            <person name="Lapidus A."/>
            <person name="Barry K."/>
            <person name="Detter J.C."/>
            <person name="Glavina del Rio T."/>
            <person name="Hammon N."/>
            <person name="Israni S."/>
            <person name="Dalin E."/>
            <person name="Tice H."/>
            <person name="Pitluck S."/>
            <person name="Thompson L.S."/>
            <person name="Brettin T."/>
            <person name="Bruce D."/>
            <person name="Han C."/>
            <person name="Tapia R."/>
            <person name="Gilna P."/>
            <person name="Schmutz J."/>
            <person name="Larimer F."/>
            <person name="Land M."/>
            <person name="Hauser L."/>
            <person name="Kyrpides N."/>
            <person name="Mikhailova N."/>
            <person name="Janssen P.H."/>
            <person name="Kuske C.R."/>
            <person name="Richardson P."/>
        </authorList>
    </citation>
    <scope>NUCLEOTIDE SEQUENCE</scope>
    <source>
        <strain evidence="9">Ellin6076</strain>
    </source>
</reference>
<protein>
    <recommendedName>
        <fullName evidence="2">histidine kinase</fullName>
        <ecNumber evidence="2">2.7.13.3</ecNumber>
    </recommendedName>
</protein>
<dbReference type="GO" id="GO:0000155">
    <property type="term" value="F:phosphorelay sensor kinase activity"/>
    <property type="evidence" value="ECO:0007669"/>
    <property type="project" value="InterPro"/>
</dbReference>
<dbReference type="SMART" id="SM00091">
    <property type="entry name" value="PAS"/>
    <property type="match status" value="2"/>
</dbReference>
<dbReference type="InterPro" id="IPR003594">
    <property type="entry name" value="HATPase_dom"/>
</dbReference>
<dbReference type="InterPro" id="IPR004358">
    <property type="entry name" value="Sig_transdc_His_kin-like_C"/>
</dbReference>
<dbReference type="PROSITE" id="PS50109">
    <property type="entry name" value="HIS_KIN"/>
    <property type="match status" value="1"/>
</dbReference>
<dbReference type="SUPFAM" id="SSF55785">
    <property type="entry name" value="PYP-like sensor domain (PAS domain)"/>
    <property type="match status" value="3"/>
</dbReference>
<dbReference type="STRING" id="234267.Acid_3206"/>
<dbReference type="PROSITE" id="PS50110">
    <property type="entry name" value="RESPONSE_REGULATORY"/>
    <property type="match status" value="1"/>
</dbReference>
<proteinExistence type="predicted"/>
<evidence type="ECO:0000259" key="8">
    <source>
        <dbReference type="PROSITE" id="PS50113"/>
    </source>
</evidence>
<feature type="domain" description="PAS" evidence="7">
    <location>
        <begin position="284"/>
        <end position="327"/>
    </location>
</feature>
<dbReference type="NCBIfam" id="TIGR00229">
    <property type="entry name" value="sensory_box"/>
    <property type="match status" value="2"/>
</dbReference>
<comment type="catalytic activity">
    <reaction evidence="1">
        <text>ATP + protein L-histidine = ADP + protein N-phospho-L-histidine.</text>
        <dbReference type="EC" id="2.7.13.3"/>
    </reaction>
</comment>
<evidence type="ECO:0000256" key="4">
    <source>
        <dbReference type="PROSITE-ProRule" id="PRU00169"/>
    </source>
</evidence>
<feature type="domain" description="Response regulatory" evidence="6">
    <location>
        <begin position="664"/>
        <end position="780"/>
    </location>
</feature>
<dbReference type="InterPro" id="IPR000014">
    <property type="entry name" value="PAS"/>
</dbReference>
<dbReference type="SUPFAM" id="SSF47384">
    <property type="entry name" value="Homodimeric domain of signal transducing histidine kinase"/>
    <property type="match status" value="1"/>
</dbReference>
<name>Q022C0_SOLUE</name>
<dbReference type="SUPFAM" id="SSF52172">
    <property type="entry name" value="CheY-like"/>
    <property type="match status" value="1"/>
</dbReference>
<dbReference type="SMART" id="SM00086">
    <property type="entry name" value="PAC"/>
    <property type="match status" value="2"/>
</dbReference>
<dbReference type="InterPro" id="IPR000700">
    <property type="entry name" value="PAS-assoc_C"/>
</dbReference>
<evidence type="ECO:0000256" key="2">
    <source>
        <dbReference type="ARBA" id="ARBA00012438"/>
    </source>
</evidence>
<dbReference type="InterPro" id="IPR036890">
    <property type="entry name" value="HATPase_C_sf"/>
</dbReference>
<dbReference type="eggNOG" id="COG0784">
    <property type="taxonomic scope" value="Bacteria"/>
</dbReference>
<dbReference type="FunCoup" id="Q022C0">
    <property type="interactions" value="321"/>
</dbReference>
<dbReference type="Pfam" id="PF13426">
    <property type="entry name" value="PAS_9"/>
    <property type="match status" value="1"/>
</dbReference>
<dbReference type="SMART" id="SM00448">
    <property type="entry name" value="REC"/>
    <property type="match status" value="1"/>
</dbReference>
<dbReference type="HOGENOM" id="CLU_000445_114_51_0"/>
<sequence length="781" mass="85451">MKDETLAAYEAERSAGDLPAREDHYRSLFECMNEGFALCEILCDALGNVHDFRYLAVNPAFERHTGLSAAQVTGRTILELFPEIEREWFEQCGKTALTGVSARFEAWFGLLGRWFEVSCFQTTPGRFGALFTDISKFKREGTEYRMAGELQAILEATPAAIWIAHDPECRRITGNAYADEVIMRAERGGNISRSALPGDEAVSYRVYRNGVELAPGELPSQVAAATGQPVKEQGFELVFNDGRRVHTTLSAVPLFDADGRVRGSVTAGIDITRLKQAEETLRASEEKYRLLFESSIDGIILTSPDGYISAANSAACRILGRTEEEIIQAGREGITDTSDPRLAAALEERDRTGRFHGELTMKHKDGSLFPAEISTVLYGGKDSETRSSVLFRDITERKRAEERLREVQKLESLGLLAGGIAHDFNNLLVSVIGNASLAQERLPAGHPLVELLERVVQSGHQAAHLTNQMLAYSGKGKFLVETLNLSALIADMGFVVQESISPRIAIHFQLEENLPPIEADRGQMKQVFMNLATNAADAIGSRDGLIIVKTGIRNVDGQFIQRRQEARDLMPGRYVYLDVSDSGCGMDEATRARIFDPFYSTKFMGRGLGLAAVGGIVRGHKGTVTVSSQPGQGSCFTVLLPATEYDIEELAPGLGDALPKSPGTILVVDDERMVRDLVKQALEDHGYTVLLAESGPMAIDVMKSRPGGIDLVLLDLSMPGMSGAEVLPEIRKILPDVKVMLSSGYSEAESMQMFEGQQVSAFLQKPFTLNTLRDAVKDCIG</sequence>
<dbReference type="SMART" id="SM00388">
    <property type="entry name" value="HisKA"/>
    <property type="match status" value="1"/>
</dbReference>
<dbReference type="InterPro" id="IPR001610">
    <property type="entry name" value="PAC"/>
</dbReference>
<feature type="domain" description="PAC" evidence="8">
    <location>
        <begin position="231"/>
        <end position="283"/>
    </location>
</feature>
<dbReference type="EMBL" id="CP000473">
    <property type="protein sequence ID" value="ABJ84183.1"/>
    <property type="molecule type" value="Genomic_DNA"/>
</dbReference>
<dbReference type="InterPro" id="IPR011006">
    <property type="entry name" value="CheY-like_superfamily"/>
</dbReference>
<dbReference type="AlphaFoldDB" id="Q022C0"/>